<protein>
    <recommendedName>
        <fullName evidence="5">Glutaredoxin domain-containing protein</fullName>
    </recommendedName>
</protein>
<keyword evidence="4" id="KW-0676">Redox-active center</keyword>
<reference evidence="6 7" key="1">
    <citation type="journal article" date="2014" name="Agronomy (Basel)">
        <title>A Draft Genome Sequence for Ensete ventricosum, the Drought-Tolerant Tree Against Hunger.</title>
        <authorList>
            <person name="Harrison J."/>
            <person name="Moore K.A."/>
            <person name="Paszkiewicz K."/>
            <person name="Jones T."/>
            <person name="Grant M."/>
            <person name="Ambacheew D."/>
            <person name="Muzemil S."/>
            <person name="Studholme D.J."/>
        </authorList>
    </citation>
    <scope>NUCLEOTIDE SEQUENCE [LARGE SCALE GENOMIC DNA]</scope>
</reference>
<accession>A0A426X6Z0</accession>
<dbReference type="InterPro" id="IPR011905">
    <property type="entry name" value="GlrX-like_pln_2"/>
</dbReference>
<sequence>MDKVRKLVSQRAVVVFSISSCCICHTVKSLLHDLGVNAAVHELDEEPRGREMEKALAVLVRRNPVVPLVFIGGKLVGSTDRIMSLHLGGKLVPLLHEAGALWPELYSTFTERSRRRKRGVVVERTQCRFAASETTG</sequence>
<comment type="subcellular location">
    <subcellularLocation>
        <location evidence="1">Cytoplasm</location>
    </subcellularLocation>
</comment>
<dbReference type="CDD" id="cd03419">
    <property type="entry name" value="GRX_GRXh_1_2_like"/>
    <property type="match status" value="1"/>
</dbReference>
<dbReference type="GO" id="GO:0005737">
    <property type="term" value="C:cytoplasm"/>
    <property type="evidence" value="ECO:0007669"/>
    <property type="project" value="UniProtKB-SubCell"/>
</dbReference>
<proteinExistence type="inferred from homology"/>
<evidence type="ECO:0000313" key="7">
    <source>
        <dbReference type="Proteomes" id="UP000287651"/>
    </source>
</evidence>
<gene>
    <name evidence="6" type="ORF">B296_00058446</name>
</gene>
<evidence type="ECO:0000313" key="6">
    <source>
        <dbReference type="EMBL" id="RRT35210.1"/>
    </source>
</evidence>
<dbReference type="Gene3D" id="3.40.30.10">
    <property type="entry name" value="Glutaredoxin"/>
    <property type="match status" value="1"/>
</dbReference>
<dbReference type="Proteomes" id="UP000287651">
    <property type="component" value="Unassembled WGS sequence"/>
</dbReference>
<evidence type="ECO:0000256" key="3">
    <source>
        <dbReference type="ARBA" id="ARBA00022490"/>
    </source>
</evidence>
<evidence type="ECO:0000256" key="4">
    <source>
        <dbReference type="ARBA" id="ARBA00023284"/>
    </source>
</evidence>
<dbReference type="EMBL" id="AMZH03025382">
    <property type="protein sequence ID" value="RRT35210.1"/>
    <property type="molecule type" value="Genomic_DNA"/>
</dbReference>
<dbReference type="PROSITE" id="PS51354">
    <property type="entry name" value="GLUTAREDOXIN_2"/>
    <property type="match status" value="1"/>
</dbReference>
<organism evidence="6 7">
    <name type="scientific">Ensete ventricosum</name>
    <name type="common">Abyssinian banana</name>
    <name type="synonym">Musa ensete</name>
    <dbReference type="NCBI Taxonomy" id="4639"/>
    <lineage>
        <taxon>Eukaryota</taxon>
        <taxon>Viridiplantae</taxon>
        <taxon>Streptophyta</taxon>
        <taxon>Embryophyta</taxon>
        <taxon>Tracheophyta</taxon>
        <taxon>Spermatophyta</taxon>
        <taxon>Magnoliopsida</taxon>
        <taxon>Liliopsida</taxon>
        <taxon>Zingiberales</taxon>
        <taxon>Musaceae</taxon>
        <taxon>Ensete</taxon>
    </lineage>
</organism>
<dbReference type="AlphaFoldDB" id="A0A426X6Z0"/>
<comment type="caution">
    <text evidence="6">The sequence shown here is derived from an EMBL/GenBank/DDBJ whole genome shotgun (WGS) entry which is preliminary data.</text>
</comment>
<evidence type="ECO:0000259" key="5">
    <source>
        <dbReference type="Pfam" id="PF00462"/>
    </source>
</evidence>
<dbReference type="InterPro" id="IPR002109">
    <property type="entry name" value="Glutaredoxin"/>
</dbReference>
<evidence type="ECO:0000256" key="1">
    <source>
        <dbReference type="ARBA" id="ARBA00004496"/>
    </source>
</evidence>
<dbReference type="NCBIfam" id="TIGR02189">
    <property type="entry name" value="GlrX-like_plant"/>
    <property type="match status" value="1"/>
</dbReference>
<dbReference type="InterPro" id="IPR036249">
    <property type="entry name" value="Thioredoxin-like_sf"/>
</dbReference>
<evidence type="ECO:0000256" key="2">
    <source>
        <dbReference type="ARBA" id="ARBA00007568"/>
    </source>
</evidence>
<dbReference type="PANTHER" id="PTHR10168">
    <property type="entry name" value="GLUTAREDOXIN"/>
    <property type="match status" value="1"/>
</dbReference>
<keyword evidence="3" id="KW-0963">Cytoplasm</keyword>
<dbReference type="SUPFAM" id="SSF52833">
    <property type="entry name" value="Thioredoxin-like"/>
    <property type="match status" value="1"/>
</dbReference>
<dbReference type="Pfam" id="PF00462">
    <property type="entry name" value="Glutaredoxin"/>
    <property type="match status" value="1"/>
</dbReference>
<comment type="similarity">
    <text evidence="2">Belongs to the glutaredoxin family. CC-type subfamily.</text>
</comment>
<name>A0A426X6Z0_ENSVE</name>
<feature type="domain" description="Glutaredoxin" evidence="5">
    <location>
        <begin position="13"/>
        <end position="76"/>
    </location>
</feature>